<gene>
    <name evidence="3" type="ORF">GCM10009751_25380</name>
</gene>
<keyword evidence="4" id="KW-1185">Reference proteome</keyword>
<evidence type="ECO:0000313" key="4">
    <source>
        <dbReference type="Proteomes" id="UP001501094"/>
    </source>
</evidence>
<dbReference type="InterPro" id="IPR046487">
    <property type="entry name" value="DUF6580"/>
</dbReference>
<keyword evidence="2" id="KW-0812">Transmembrane</keyword>
<comment type="caution">
    <text evidence="3">The sequence shown here is derived from an EMBL/GenBank/DDBJ whole genome shotgun (WGS) entry which is preliminary data.</text>
</comment>
<protein>
    <recommendedName>
        <fullName evidence="5">ECF transporter S component</fullName>
    </recommendedName>
</protein>
<feature type="transmembrane region" description="Helical" evidence="2">
    <location>
        <begin position="190"/>
        <end position="216"/>
    </location>
</feature>
<dbReference type="RefSeq" id="WP_344103379.1">
    <property type="nucleotide sequence ID" value="NZ_BAAANL010000005.1"/>
</dbReference>
<evidence type="ECO:0000256" key="2">
    <source>
        <dbReference type="SAM" id="Phobius"/>
    </source>
</evidence>
<proteinExistence type="predicted"/>
<feature type="transmembrane region" description="Helical" evidence="2">
    <location>
        <begin position="149"/>
        <end position="170"/>
    </location>
</feature>
<feature type="transmembrane region" description="Helical" evidence="2">
    <location>
        <begin position="118"/>
        <end position="137"/>
    </location>
</feature>
<dbReference type="EMBL" id="BAAANL010000005">
    <property type="protein sequence ID" value="GAA1866130.1"/>
    <property type="molecule type" value="Genomic_DNA"/>
</dbReference>
<evidence type="ECO:0008006" key="5">
    <source>
        <dbReference type="Google" id="ProtNLM"/>
    </source>
</evidence>
<dbReference type="Proteomes" id="UP001501094">
    <property type="component" value="Unassembled WGS sequence"/>
</dbReference>
<accession>A0ABN2NET0</accession>
<keyword evidence="2" id="KW-0472">Membrane</keyword>
<evidence type="ECO:0000256" key="1">
    <source>
        <dbReference type="SAM" id="MobiDB-lite"/>
    </source>
</evidence>
<reference evidence="3 4" key="1">
    <citation type="journal article" date="2019" name="Int. J. Syst. Evol. Microbiol.">
        <title>The Global Catalogue of Microorganisms (GCM) 10K type strain sequencing project: providing services to taxonomists for standard genome sequencing and annotation.</title>
        <authorList>
            <consortium name="The Broad Institute Genomics Platform"/>
            <consortium name="The Broad Institute Genome Sequencing Center for Infectious Disease"/>
            <person name="Wu L."/>
            <person name="Ma J."/>
        </authorList>
    </citation>
    <scope>NUCLEOTIDE SEQUENCE [LARGE SCALE GENOMIC DNA]</scope>
    <source>
        <strain evidence="3 4">JCM 14326</strain>
    </source>
</reference>
<name>A0ABN2NET0_9MICO</name>
<feature type="transmembrane region" description="Helical" evidence="2">
    <location>
        <begin position="82"/>
        <end position="106"/>
    </location>
</feature>
<feature type="transmembrane region" description="Helical" evidence="2">
    <location>
        <begin position="51"/>
        <end position="70"/>
    </location>
</feature>
<keyword evidence="2" id="KW-1133">Transmembrane helix</keyword>
<feature type="region of interest" description="Disordered" evidence="1">
    <location>
        <begin position="1"/>
        <end position="33"/>
    </location>
</feature>
<organism evidence="3 4">
    <name type="scientific">Myceligenerans crystallogenes</name>
    <dbReference type="NCBI Taxonomy" id="316335"/>
    <lineage>
        <taxon>Bacteria</taxon>
        <taxon>Bacillati</taxon>
        <taxon>Actinomycetota</taxon>
        <taxon>Actinomycetes</taxon>
        <taxon>Micrococcales</taxon>
        <taxon>Promicromonosporaceae</taxon>
        <taxon>Myceligenerans</taxon>
    </lineage>
</organism>
<sequence length="230" mass="24127">MRRAPGSGAGGDRTRGRRSGAPAAGDLAAGTSAGSDLTARDLTVAELARRWWRPALAVLVVAVAVVWRLVRQDLGAPPNLELITAATFFAAVLLRHRAAVLVPFAAAAVSDALLGNTTILLFTWSAWAVIGLGALLVRRTAGWTRLGAAFGLGVGGSVWFFLWTNLGVWLQSRGTFYAPGLDGLLDSYVMGLPFFRTMLLGNLVLVPLAAGAVALVERAERAAGLVPREA</sequence>
<dbReference type="Pfam" id="PF20221">
    <property type="entry name" value="DUF6580"/>
    <property type="match status" value="1"/>
</dbReference>
<evidence type="ECO:0000313" key="3">
    <source>
        <dbReference type="EMBL" id="GAA1866130.1"/>
    </source>
</evidence>